<comment type="catalytic activity">
    <reaction evidence="1">
        <text>ATP = 3',5'-cyclic AMP + diphosphate</text>
        <dbReference type="Rhea" id="RHEA:15389"/>
        <dbReference type="ChEBI" id="CHEBI:30616"/>
        <dbReference type="ChEBI" id="CHEBI:33019"/>
        <dbReference type="ChEBI" id="CHEBI:58165"/>
        <dbReference type="EC" id="4.6.1.1"/>
    </reaction>
</comment>
<evidence type="ECO:0000259" key="13">
    <source>
        <dbReference type="PROSITE" id="PS50125"/>
    </source>
</evidence>
<dbReference type="Pfam" id="PF00211">
    <property type="entry name" value="Guanylate_cyc"/>
    <property type="match status" value="1"/>
</dbReference>
<dbReference type="GO" id="GO:0005886">
    <property type="term" value="C:plasma membrane"/>
    <property type="evidence" value="ECO:0007669"/>
    <property type="project" value="TreeGrafter"/>
</dbReference>
<dbReference type="PANTHER" id="PTHR45627">
    <property type="entry name" value="ADENYLATE CYCLASE TYPE 1"/>
    <property type="match status" value="1"/>
</dbReference>
<evidence type="ECO:0000256" key="8">
    <source>
        <dbReference type="ARBA" id="ARBA00022842"/>
    </source>
</evidence>
<evidence type="ECO:0000256" key="9">
    <source>
        <dbReference type="ARBA" id="ARBA00022989"/>
    </source>
</evidence>
<evidence type="ECO:0000256" key="3">
    <source>
        <dbReference type="ARBA" id="ARBA00012201"/>
    </source>
</evidence>
<evidence type="ECO:0000256" key="1">
    <source>
        <dbReference type="ARBA" id="ARBA00001593"/>
    </source>
</evidence>
<dbReference type="GO" id="GO:0009190">
    <property type="term" value="P:cyclic nucleotide biosynthetic process"/>
    <property type="evidence" value="ECO:0007669"/>
    <property type="project" value="InterPro"/>
</dbReference>
<dbReference type="GO" id="GO:0046872">
    <property type="term" value="F:metal ion binding"/>
    <property type="evidence" value="ECO:0007669"/>
    <property type="project" value="UniProtKB-KW"/>
</dbReference>
<dbReference type="Proteomes" id="UP000822476">
    <property type="component" value="Unassembled WGS sequence"/>
</dbReference>
<dbReference type="GO" id="GO:0004016">
    <property type="term" value="F:adenylate cyclase activity"/>
    <property type="evidence" value="ECO:0007669"/>
    <property type="project" value="UniProtKB-EC"/>
</dbReference>
<dbReference type="InterPro" id="IPR029787">
    <property type="entry name" value="Nucleotide_cyclase"/>
</dbReference>
<evidence type="ECO:0000256" key="7">
    <source>
        <dbReference type="ARBA" id="ARBA00022840"/>
    </source>
</evidence>
<reference evidence="14" key="1">
    <citation type="submission" date="2019-07" db="EMBL/GenBank/DDBJ databases">
        <title>Annotation for the trematode Paragonimus miyazaki's.</title>
        <authorList>
            <person name="Choi Y.-J."/>
        </authorList>
    </citation>
    <scope>NUCLEOTIDE SEQUENCE</scope>
    <source>
        <strain evidence="14">Japan</strain>
    </source>
</reference>
<evidence type="ECO:0000256" key="10">
    <source>
        <dbReference type="ARBA" id="ARBA00023136"/>
    </source>
</evidence>
<dbReference type="SUPFAM" id="SSF55073">
    <property type="entry name" value="Nucleotide cyclase"/>
    <property type="match status" value="1"/>
</dbReference>
<comment type="caution">
    <text evidence="14">The sequence shown here is derived from an EMBL/GenBank/DDBJ whole genome shotgun (WGS) entry which is preliminary data.</text>
</comment>
<keyword evidence="15" id="KW-1185">Reference proteome</keyword>
<dbReference type="GO" id="GO:0007189">
    <property type="term" value="P:adenylate cyclase-activating G protein-coupled receptor signaling pathway"/>
    <property type="evidence" value="ECO:0007669"/>
    <property type="project" value="TreeGrafter"/>
</dbReference>
<dbReference type="PANTHER" id="PTHR45627:SF12">
    <property type="entry name" value="ADENYLATE CYCLASE TYPE 2"/>
    <property type="match status" value="1"/>
</dbReference>
<dbReference type="AlphaFoldDB" id="A0A8S9Z8Y4"/>
<sequence>MVSHFLLNDARKKLEPTDPRYENWVVPPQKLHRFDSSNHAAQIPPGLHLSTRRGPEVELYDVAGVHLLSSTFEPSNAFASSVNASHQFKRNQLFGSCWTTPKQSKRFPRVAQICETPVVFVNKGIYPSSTVPSSEFSLGRLPTKTSQTNGCAVPMERLSFRRCTDCNHQSHSGCALCLSCIPSIPDCHNSCDELINRFSCELLKHYRHRFTLAYRRLETMMFLILLLILCIMQFSLSLAYVVKYDSYKQYEPKSKRPHVSAAELSQLCVICMALFLSVCGILCLNWDCTTSSKQTTDLSDPPMVEPQTDVERHVANLLAAERFQRRLQCVQVLSYLSCLLFSVAVLPWLPLYQLLSANSHILAYNCIGTNGGFPHTNSTGTTSYPISISGPVRLPSWRILPREVSEPTDSLWSVLWIVVAVHGLFDLDNCLAKPWRYAYTVVVCLVHLILSNAFYSFDSSGVAFMFGTRPSKQTNGSWLCPVWLNGSRLNTPVSWWDTPVGLMCRANAATLLAFIVAHIVGQIVVKWTTQHRHRLFFTAGLTQAKLHRLECTELKLADLARSLVPAPLAKELADDFIAGYLGWSSPLVIYLRNVSFLSAELVGLSSLASVVACSPTQLEATQQFALVVNELFGCFDRIARAQGCYRVRLNSVEYLCIAGYPETRVDHARCCVDFGLTMLRIVKLVVSPSLLHPSSFTEFILLFFC</sequence>
<keyword evidence="10 12" id="KW-0472">Membrane</keyword>
<keyword evidence="4 12" id="KW-0812">Transmembrane</keyword>
<proteinExistence type="predicted"/>
<keyword evidence="7" id="KW-0067">ATP-binding</keyword>
<comment type="subcellular location">
    <subcellularLocation>
        <location evidence="2">Membrane</location>
        <topology evidence="2">Multi-pass membrane protein</topology>
    </subcellularLocation>
</comment>
<gene>
    <name evidence="14" type="ORF">EG68_00392</name>
</gene>
<evidence type="ECO:0000256" key="5">
    <source>
        <dbReference type="ARBA" id="ARBA00022723"/>
    </source>
</evidence>
<evidence type="ECO:0000256" key="11">
    <source>
        <dbReference type="ARBA" id="ARBA00023239"/>
    </source>
</evidence>
<name>A0A8S9Z8Y4_9TREM</name>
<dbReference type="GO" id="GO:0005524">
    <property type="term" value="F:ATP binding"/>
    <property type="evidence" value="ECO:0007669"/>
    <property type="project" value="UniProtKB-KW"/>
</dbReference>
<dbReference type="PROSITE" id="PS50125">
    <property type="entry name" value="GUANYLATE_CYCLASE_2"/>
    <property type="match status" value="1"/>
</dbReference>
<keyword evidence="9 12" id="KW-1133">Transmembrane helix</keyword>
<evidence type="ECO:0000313" key="14">
    <source>
        <dbReference type="EMBL" id="KAF7262250.1"/>
    </source>
</evidence>
<feature type="transmembrane region" description="Helical" evidence="12">
    <location>
        <begin position="332"/>
        <end position="349"/>
    </location>
</feature>
<organism evidence="14 15">
    <name type="scientific">Paragonimus skrjabini miyazakii</name>
    <dbReference type="NCBI Taxonomy" id="59628"/>
    <lineage>
        <taxon>Eukaryota</taxon>
        <taxon>Metazoa</taxon>
        <taxon>Spiralia</taxon>
        <taxon>Lophotrochozoa</taxon>
        <taxon>Platyhelminthes</taxon>
        <taxon>Trematoda</taxon>
        <taxon>Digenea</taxon>
        <taxon>Plagiorchiida</taxon>
        <taxon>Troglotremata</taxon>
        <taxon>Troglotrematidae</taxon>
        <taxon>Paragonimus</taxon>
    </lineage>
</organism>
<dbReference type="EC" id="4.6.1.1" evidence="3"/>
<feature type="transmembrane region" description="Helical" evidence="12">
    <location>
        <begin position="222"/>
        <end position="244"/>
    </location>
</feature>
<dbReference type="Gene3D" id="3.30.70.1230">
    <property type="entry name" value="Nucleotide cyclase"/>
    <property type="match status" value="1"/>
</dbReference>
<evidence type="ECO:0000256" key="2">
    <source>
        <dbReference type="ARBA" id="ARBA00004141"/>
    </source>
</evidence>
<feature type="transmembrane region" description="Helical" evidence="12">
    <location>
        <begin position="264"/>
        <end position="284"/>
    </location>
</feature>
<evidence type="ECO:0000313" key="15">
    <source>
        <dbReference type="Proteomes" id="UP000822476"/>
    </source>
</evidence>
<evidence type="ECO:0000256" key="12">
    <source>
        <dbReference type="SAM" id="Phobius"/>
    </source>
</evidence>
<keyword evidence="8" id="KW-0460">Magnesium</keyword>
<dbReference type="InterPro" id="IPR001054">
    <property type="entry name" value="A/G_cyclase"/>
</dbReference>
<protein>
    <recommendedName>
        <fullName evidence="3">adenylate cyclase</fullName>
        <ecNumber evidence="3">4.6.1.1</ecNumber>
    </recommendedName>
</protein>
<keyword evidence="5" id="KW-0479">Metal-binding</keyword>
<dbReference type="OrthoDB" id="6269389at2759"/>
<keyword evidence="6" id="KW-0547">Nucleotide-binding</keyword>
<feature type="domain" description="Guanylate cyclase" evidence="13">
    <location>
        <begin position="595"/>
        <end position="683"/>
    </location>
</feature>
<accession>A0A8S9Z8Y4</accession>
<evidence type="ECO:0000256" key="4">
    <source>
        <dbReference type="ARBA" id="ARBA00022692"/>
    </source>
</evidence>
<keyword evidence="11" id="KW-0456">Lyase</keyword>
<dbReference type="EMBL" id="JTDE01000120">
    <property type="protein sequence ID" value="KAF7262250.1"/>
    <property type="molecule type" value="Genomic_DNA"/>
</dbReference>
<evidence type="ECO:0000256" key="6">
    <source>
        <dbReference type="ARBA" id="ARBA00022741"/>
    </source>
</evidence>
<dbReference type="GO" id="GO:0035556">
    <property type="term" value="P:intracellular signal transduction"/>
    <property type="evidence" value="ECO:0007669"/>
    <property type="project" value="InterPro"/>
</dbReference>